<comment type="subunit">
    <text evidence="10">Heterotrimer of RecB, RecC and RecD. All subunits contribute to DNA-binding.</text>
</comment>
<gene>
    <name evidence="10 13" type="primary">recC</name>
    <name evidence="13" type="ORF">EAH82_12920</name>
</gene>
<dbReference type="InterPro" id="IPR006697">
    <property type="entry name" value="RecC"/>
</dbReference>
<dbReference type="Gene3D" id="3.40.50.10930">
    <property type="match status" value="1"/>
</dbReference>
<dbReference type="InterPro" id="IPR013986">
    <property type="entry name" value="DExx_box_DNA_helicase_dom_sf"/>
</dbReference>
<dbReference type="InterPro" id="IPR041500">
    <property type="entry name" value="RecC_C"/>
</dbReference>
<evidence type="ECO:0000256" key="6">
    <source>
        <dbReference type="ARBA" id="ARBA00022839"/>
    </source>
</evidence>
<dbReference type="HAMAP" id="MF_01486">
    <property type="entry name" value="RecC"/>
    <property type="match status" value="1"/>
</dbReference>
<keyword evidence="3 10" id="KW-0227">DNA damage</keyword>
<dbReference type="NCBIfam" id="TIGR01450">
    <property type="entry name" value="recC"/>
    <property type="match status" value="1"/>
</dbReference>
<evidence type="ECO:0000256" key="11">
    <source>
        <dbReference type="SAM" id="MobiDB-lite"/>
    </source>
</evidence>
<evidence type="ECO:0000313" key="14">
    <source>
        <dbReference type="Proteomes" id="UP000319212"/>
    </source>
</evidence>
<keyword evidence="5 10" id="KW-0347">Helicase</keyword>
<evidence type="ECO:0000256" key="3">
    <source>
        <dbReference type="ARBA" id="ARBA00022763"/>
    </source>
</evidence>
<keyword evidence="6 10" id="KW-0269">Exonuclease</keyword>
<dbReference type="Proteomes" id="UP000319212">
    <property type="component" value="Unassembled WGS sequence"/>
</dbReference>
<sequence>MTSVPLQPGLLVLHGNRAELLGDALFEWIRRYPLQPLEEEIFLVQSNGVAEWLKMTLAAQSGVCAATRVELPARFLWRSYRQVLGRDAVPARSALDRQALTWRLMRLLPKVATRPGFAPLAGFLRDGDLGRRLQLAQRLADLYDQYQVYRSDWLTAWEAGRDVLPGLSGIADLTLPDDQRWQAALWRELLAGLDAEALTSARTQLHQRFLATLTAGAPLATPVARRVILFGMTHVPMQTLQALAALSAHTQVLMAIPNPSRYHWADIIEGRELLRMERRRQPLRGARDLASVPLEEMHAHGHPLLAAWGRQGRDFVRQLDAFDDVAVAQQRFGNSKIDLFDDAPATTLLQQVQANIRDLVPLHEHPHTPVDADDRSVVFHVAHSAQREVEILHDQLLSLLAAPPGDAPLQPRDIVVMVPDIAAFAPAIRSVFGQYPRSDARFIPFDIADLNERGHNPLLVALEWLLRLPQQRVGLTEIRDLLDVPAVAARFGIAADELPLLARWMEGAGARWGLNLAHRSALGLDACGEQNTWRFGLQRMMLGYSNGEADDGAFDGIEPYAEIGGLEASVAGALADLLDALTAWWAQTADDATPAAWAERARALLAAFMAPTDERERLALAAAQDALGAWLEACDSADFDEPVPLAVLREAWLEGIDEPGLSRRFRAGGVTFCTLLPMRAVPFEVVCLLGMNDGDYPRSSPRSDFDLMGLPGQRRPGDRSRRDDDRQLMLEALLSARRVLYVSWTGRSVRDNSEQPPSVLVSQLRDYLEAGWHEDVVEARTTEHPLQPFSRRYFEMNDVDADDVAPLFTHAREWRGAHEATAEPDARDAVWPDGAPAAVDTSVPITLSALTSFLKNPVKDFFRRQLAVVFGDGEEVMEDHETFALDGLMHWGLLDESLDALDDADTPDVAASLDRRIDAQLARIRRSGRLPMAELGERAERELASALRPMLSRWRALHHDYSIAGVKEPLRFEHEGLVLDDWLDGLRLSSMDSGAPVWLSLQASRLATDKGAPRVDKLIGAWIHALVGSACGVPVQGVLVGRDATLTVQAMPADRAMATLRDLLDAWREGMGQPLPAAPLTALAFLDGGKPESAYEGGMFLDGEGREACLARVFPDFETLAADGRFEEFAEVLYGPLRDWAATHVAVEMHAALAEGAGA</sequence>
<comment type="function">
    <text evidence="10">A helicase/nuclease that prepares dsDNA breaks (DSB) for recombinational DNA repair. Binds to DSBs and unwinds DNA via a highly rapid and processive ATP-dependent bidirectional helicase activity. Unwinds dsDNA until it encounters a Chi (crossover hotspot instigator) sequence from the 3' direction. Cuts ssDNA a few nucleotides 3' to the Chi site. The properties and activities of the enzyme are changed at Chi. The Chi-altered holoenzyme produces a long 3'-ssDNA overhang and facilitates RecA-binding to the ssDNA for homologous DNA recombination and repair. Holoenzyme degrades any linearized DNA that is unable to undergo homologous recombination. In the holoenzyme this subunit recognizes the wild-type Chi sequence, and when added to isolated RecB increases its ATP-dependent helicase processivity.</text>
</comment>
<keyword evidence="9 10" id="KW-0234">DNA repair</keyword>
<dbReference type="RefSeq" id="WP_140842456.1">
    <property type="nucleotide sequence ID" value="NZ_RCZI01000003.1"/>
</dbReference>
<dbReference type="PANTHER" id="PTHR30591">
    <property type="entry name" value="RECBCD ENZYME SUBUNIT RECC"/>
    <property type="match status" value="1"/>
</dbReference>
<evidence type="ECO:0000256" key="8">
    <source>
        <dbReference type="ARBA" id="ARBA00023125"/>
    </source>
</evidence>
<dbReference type="EMBL" id="RCZI01000003">
    <property type="protein sequence ID" value="TPG27957.1"/>
    <property type="molecule type" value="Genomic_DNA"/>
</dbReference>
<dbReference type="OrthoDB" id="9762834at2"/>
<reference evidence="13 14" key="1">
    <citation type="journal article" date="2019" name="Environ. Microbiol.">
        <title>Species interactions and distinct microbial communities in high Arctic permafrost affected cryosols are associated with the CH4 and CO2 gas fluxes.</title>
        <authorList>
            <person name="Altshuler I."/>
            <person name="Hamel J."/>
            <person name="Turney S."/>
            <person name="Magnuson E."/>
            <person name="Levesque R."/>
            <person name="Greer C."/>
            <person name="Whyte L.G."/>
        </authorList>
    </citation>
    <scope>NUCLEOTIDE SEQUENCE [LARGE SCALE GENOMIC DNA]</scope>
    <source>
        <strain evidence="13 14">S06.C</strain>
    </source>
</reference>
<dbReference type="PIRSF" id="PIRSF000980">
    <property type="entry name" value="RecC"/>
    <property type="match status" value="1"/>
</dbReference>
<keyword evidence="8 10" id="KW-0238">DNA-binding</keyword>
<evidence type="ECO:0000256" key="4">
    <source>
        <dbReference type="ARBA" id="ARBA00022801"/>
    </source>
</evidence>
<proteinExistence type="inferred from homology"/>
<dbReference type="InterPro" id="IPR027417">
    <property type="entry name" value="P-loop_NTPase"/>
</dbReference>
<name>A0A502DRJ5_9BURK</name>
<dbReference type="Gene3D" id="1.10.10.990">
    <property type="match status" value="1"/>
</dbReference>
<evidence type="ECO:0000259" key="12">
    <source>
        <dbReference type="Pfam" id="PF17946"/>
    </source>
</evidence>
<keyword evidence="4 10" id="KW-0378">Hydrolase</keyword>
<dbReference type="AlphaFoldDB" id="A0A502DRJ5"/>
<dbReference type="InterPro" id="IPR011335">
    <property type="entry name" value="Restrct_endonuc-II-like"/>
</dbReference>
<dbReference type="Gene3D" id="1.10.486.10">
    <property type="entry name" value="PCRA, domain 4"/>
    <property type="match status" value="1"/>
</dbReference>
<dbReference type="Gene3D" id="1.10.10.160">
    <property type="match status" value="1"/>
</dbReference>
<dbReference type="PANTHER" id="PTHR30591:SF1">
    <property type="entry name" value="RECBCD ENZYME SUBUNIT RECC"/>
    <property type="match status" value="1"/>
</dbReference>
<dbReference type="GO" id="GO:0003677">
    <property type="term" value="F:DNA binding"/>
    <property type="evidence" value="ECO:0007669"/>
    <property type="project" value="UniProtKB-UniRule"/>
</dbReference>
<dbReference type="Pfam" id="PF04257">
    <property type="entry name" value="Exonuc_V_gamma"/>
    <property type="match status" value="1"/>
</dbReference>
<evidence type="ECO:0000313" key="13">
    <source>
        <dbReference type="EMBL" id="TPG27957.1"/>
    </source>
</evidence>
<comment type="caution">
    <text evidence="13">The sequence shown here is derived from an EMBL/GenBank/DDBJ whole genome shotgun (WGS) entry which is preliminary data.</text>
</comment>
<evidence type="ECO:0000256" key="5">
    <source>
        <dbReference type="ARBA" id="ARBA00022806"/>
    </source>
</evidence>
<dbReference type="GO" id="GO:0005524">
    <property type="term" value="F:ATP binding"/>
    <property type="evidence" value="ECO:0007669"/>
    <property type="project" value="UniProtKB-UniRule"/>
</dbReference>
<evidence type="ECO:0000256" key="10">
    <source>
        <dbReference type="HAMAP-Rule" id="MF_01486"/>
    </source>
</evidence>
<dbReference type="GO" id="GO:0008854">
    <property type="term" value="F:exodeoxyribonuclease V activity"/>
    <property type="evidence" value="ECO:0007669"/>
    <property type="project" value="InterPro"/>
</dbReference>
<feature type="region of interest" description="Disordered" evidence="11">
    <location>
        <begin position="700"/>
        <end position="723"/>
    </location>
</feature>
<keyword evidence="2 10" id="KW-0547">Nucleotide-binding</keyword>
<dbReference type="Pfam" id="PF17946">
    <property type="entry name" value="RecC_C"/>
    <property type="match status" value="1"/>
</dbReference>
<dbReference type="Gene3D" id="3.40.50.300">
    <property type="entry name" value="P-loop containing nucleotide triphosphate hydrolases"/>
    <property type="match status" value="1"/>
</dbReference>
<protein>
    <recommendedName>
        <fullName evidence="10">RecBCD enzyme subunit RecC</fullName>
    </recommendedName>
    <alternativeName>
        <fullName evidence="10">Exonuclease V subunit RecC</fullName>
        <shortName evidence="10">ExoV subunit RecC</shortName>
    </alternativeName>
    <alternativeName>
        <fullName evidence="10">Helicase/nuclease RecBCD subunit RecC</fullName>
    </alternativeName>
</protein>
<organism evidence="13 14">
    <name type="scientific">Variovorax guangxiensis</name>
    <dbReference type="NCBI Taxonomy" id="1775474"/>
    <lineage>
        <taxon>Bacteria</taxon>
        <taxon>Pseudomonadati</taxon>
        <taxon>Pseudomonadota</taxon>
        <taxon>Betaproteobacteria</taxon>
        <taxon>Burkholderiales</taxon>
        <taxon>Comamonadaceae</taxon>
        <taxon>Variovorax</taxon>
    </lineage>
</organism>
<comment type="similarity">
    <text evidence="10">Belongs to the RecC family.</text>
</comment>
<dbReference type="SUPFAM" id="SSF52980">
    <property type="entry name" value="Restriction endonuclease-like"/>
    <property type="match status" value="1"/>
</dbReference>
<evidence type="ECO:0000256" key="9">
    <source>
        <dbReference type="ARBA" id="ARBA00023204"/>
    </source>
</evidence>
<keyword evidence="1 10" id="KW-0540">Nuclease</keyword>
<dbReference type="SUPFAM" id="SSF52540">
    <property type="entry name" value="P-loop containing nucleoside triphosphate hydrolases"/>
    <property type="match status" value="2"/>
</dbReference>
<evidence type="ECO:0000256" key="7">
    <source>
        <dbReference type="ARBA" id="ARBA00022840"/>
    </source>
</evidence>
<evidence type="ECO:0000256" key="1">
    <source>
        <dbReference type="ARBA" id="ARBA00022722"/>
    </source>
</evidence>
<comment type="miscellaneous">
    <text evidence="10">In the RecBCD complex, RecB has a slow 3'-5' helicase, an exonuclease activity and loads RecA onto ssDNA, RecD has a fast 5'-3' helicase activity, while RecC stimulates the ATPase and processivity of the RecB helicase and contributes to recognition of the Chi site.</text>
</comment>
<dbReference type="GO" id="GO:0009338">
    <property type="term" value="C:exodeoxyribonuclease V complex"/>
    <property type="evidence" value="ECO:0007669"/>
    <property type="project" value="InterPro"/>
</dbReference>
<dbReference type="GO" id="GO:0000724">
    <property type="term" value="P:double-strand break repair via homologous recombination"/>
    <property type="evidence" value="ECO:0007669"/>
    <property type="project" value="UniProtKB-UniRule"/>
</dbReference>
<evidence type="ECO:0000256" key="2">
    <source>
        <dbReference type="ARBA" id="ARBA00022741"/>
    </source>
</evidence>
<dbReference type="GO" id="GO:0003678">
    <property type="term" value="F:DNA helicase activity"/>
    <property type="evidence" value="ECO:0007669"/>
    <property type="project" value="UniProtKB-UniRule"/>
</dbReference>
<keyword evidence="7 10" id="KW-0067">ATP-binding</keyword>
<feature type="domain" description="RecC C-terminal" evidence="12">
    <location>
        <begin position="844"/>
        <end position="1087"/>
    </location>
</feature>
<accession>A0A502DRJ5</accession>